<dbReference type="Gene3D" id="2.60.420.10">
    <property type="entry name" value="Maltose phosphorylase, domain 3"/>
    <property type="match status" value="1"/>
</dbReference>
<feature type="transmembrane region" description="Helical" evidence="4">
    <location>
        <begin position="425"/>
        <end position="447"/>
    </location>
</feature>
<feature type="transmembrane region" description="Helical" evidence="4">
    <location>
        <begin position="977"/>
        <end position="995"/>
    </location>
</feature>
<dbReference type="Gene3D" id="1.50.10.10">
    <property type="match status" value="1"/>
</dbReference>
<keyword evidence="4" id="KW-0812">Transmembrane</keyword>
<dbReference type="CDD" id="cd11756">
    <property type="entry name" value="GH94N_ChvB_NdvB_1_like"/>
    <property type="match status" value="1"/>
</dbReference>
<dbReference type="RefSeq" id="WP_124957218.1">
    <property type="nucleotide sequence ID" value="NZ_RQXU01000002.1"/>
</dbReference>
<dbReference type="SMART" id="SM01068">
    <property type="entry name" value="CBM_X"/>
    <property type="match status" value="2"/>
</dbReference>
<evidence type="ECO:0000259" key="5">
    <source>
        <dbReference type="Pfam" id="PF06165"/>
    </source>
</evidence>
<dbReference type="InterPro" id="IPR029044">
    <property type="entry name" value="Nucleotide-diphossugar_trans"/>
</dbReference>
<feature type="region of interest" description="Disordered" evidence="3">
    <location>
        <begin position="1917"/>
        <end position="1946"/>
    </location>
</feature>
<feature type="transmembrane region" description="Helical" evidence="4">
    <location>
        <begin position="453"/>
        <end position="473"/>
    </location>
</feature>
<dbReference type="InterPro" id="IPR033432">
    <property type="entry name" value="GH94_catalytic"/>
</dbReference>
<dbReference type="PANTHER" id="PTHR37469">
    <property type="entry name" value="CELLOBIONIC ACID PHOSPHORYLASE-RELATED"/>
    <property type="match status" value="1"/>
</dbReference>
<dbReference type="Gene3D" id="1.50.10.140">
    <property type="match status" value="1"/>
</dbReference>
<dbReference type="GO" id="GO:0030246">
    <property type="term" value="F:carbohydrate binding"/>
    <property type="evidence" value="ECO:0007669"/>
    <property type="project" value="InterPro"/>
</dbReference>
<dbReference type="Pfam" id="PF06165">
    <property type="entry name" value="GH94_b-supersand"/>
    <property type="match status" value="2"/>
</dbReference>
<dbReference type="Pfam" id="PF17167">
    <property type="entry name" value="Glyco_hydro_94"/>
    <property type="match status" value="1"/>
</dbReference>
<sequence>MSAAFVVGRLADLSSYARTLLLAPHEPVAPPIRAELFGAQRFEQHGHSLARAQVVELDPHCAREGAPFFPRVDENLESLRNAFDYIALISQSGRYVSPAAEWLLDNFHLVEAQLQQIHDGVPRSYYARLPKLATPPLAGLPRVYGMAWAYVAHTDSVLNKTLFTAFLNAYQDIDELTLGELWALPTTLRVVLLENLRRLAESIAENKVAREIAHAVWDAAPHLSTQDLDTLYRALQSHNLQDAYLTQLWQRLPVEHGENVPALVRWTEQHCPNGAALISEAQNAQAAANLTVGNIITTLRMIGQVEWSDLIEPVSRSLRVLRELPSFAGESELTRQQITHAMERVARDSGRSEREVAQAVVRLASAALADDASAGRDRADGTAGCYLFGQGRGALVAALHSDAAVGRAGGPAGVRPRRSRRGWRLPAYVLFIVLGTAWLLAAVAHGLPQPRGWTTLAAMALLAWPLSEALIALAQRIMAESVRVQALPRLDFAAGIPERHRTLVVIPTLLNSPANNAQLAHRLELHWLANREAHAQFALLTDWADAPQASLPEDAALLDDAIAHIAALNAKYPAPAGAASRFLLLHRPRSWSGTEECWMGWERKRGKLEMLLRLLATGDASGFLLLAPGQQLAPGRTPYVLTLDSDTGLPPGALRELVSIAAHPLNAPEIDAKSRRMVAGFGILQPRIVTPFPMRSERSFFHWMFAGQCGLDPYGSGASDIYQDVFGSGSFTGKGLLNVRAVHAALDRRLPEGAVLSHDLLEGTVARCAMVSDVVLIEDHPHHSGVAASRVHRWVRGDWQLLPLLWRARHFGIDALGLWKMGDNLRRSLVVPASFALLVLVVFTQAMPLGWALAAVASALTLGPLLGALAGLVPTRRAIELRHFLDVGAVELLRAMAGAAWQFVQLAAQTRLLLDAMFLATWRLTVSRRHLLQWTTTAQAQAQSSQQLPPFLRNAALSSVLCLALAVAAARWSAYPVAGPLLFLAWALAPFAAWWSSRVDPQVPDPLRAEQRSYLEKLAHDTWRFFEHVVGPEDNHLPPDNLQLEPQPTIAHRTSPTNIGLYLLATCCAREFGWIDTAVLLARITATLDTVERMQKHQGHLFNWYHTQTLQLLPPAYVSSVDSGNLAGHLVAVAQACRAFAAEGCQSHEEPALEALARRCDALHAGMDFSGLYDPKRHLFHIGLRVEENVLDASYYDLLASESRLLSFLAIAKGDVPRRHWMALGRPFLLVGFQPGLKSWSGSMFEYLMPALVMPEPADGLLQVANSAAIAEQQAFGRSLDMPWGVSESAYFAQDHSLAYQYSPFGVPRLALRRTPPTDRVVSPYASAMAAVLAPAAAVANLELLESLGARGEFGFHDAVDFTTSRQADGQRFTVVRNFMAHHQGMSLVALCHVLRAEAPRRWFGSASLVQAHESLLHERTPRQIIGSADPRTPPEPSLAELAPLFQPRSVDPTVSGFQPTHLLSNGRYTVALRANGAGVSRWHAFNVTRWRDDPLRDGHGTFFYLRNIEKDGEKHELVSLTALPAPGAGWTYRTRFLAEQVQFDAAGDDLQVRTTVLISPEDDTELRNITLHNAGTQTRTLELISYFEPVLSYPKADEAHPAFANLFVASRWEPAWRALLLTRKPRLHGDPMVAAAHFLASVDAHVLSIDCMTDRRAFIGRNRSLASPALDAQPLAADGTPVNGLDPIACLRVRLSIAPGATARLCFATAADESIEALMPRIDRYLEPMHVERATRMAATLAQVRLRDLSIAPAQTFALQDLTTILTYTTPRGMKDRGLVDRRQIWRFGISGDKPIVLVAIHSMDGMGLVNALLRAQPWWGFGGVACDLVLLNSEPNSYLMPLQREIETLCLRVAHQTQNSFPRNDTAGFYLLRDHDVAPSEKAALSKLARVVFTADGRSLETQVAALHEARVDTGADAETPAASSRAALLPRPAAAPSAEAPVGSFDAESGEFRFEVGAGHRTPRPWINVIANAGFGFQVSEWGTGFTWAGNSRMHQLTPWSNDPVQDPAFEHYLLQDLASGALLPLTPAGQGAGDGDEVRHRVRHGQGYTVFECRQQELALETTFFADRDDAVKLVHVRVHNQGSGPRRLRALGMVEWQLGAARGERRTVHCWKPEDQPAVFGQQRESSAGFGGSTAFLLLAGLPGATQWTCDRNEFFAGRGIVEVPDTLARRAGGGLDACAAIGGELVVGAGESASFSFVLGHADDADAALALARRWRQRDVPEALAQARGFWDEMLGRLEVRTPDPLFDAMVNRWLIYQTLACRLWSKAGFYQAGGAFGFRDQLQDAMAFALTDPSRLREQILTNAARQFPEGDVQHWWHMPGGAGVRTHFSDDLLWLPFATAHYVEVTGDAALLDHAAPFIEGPAIPEGAEDAYYAPQHSGRTATVFEHGALAIDRSLETGMHGLPLMGTGDWNDGMNRVGHEGRGESVWLAWFLCSVVEHFAPIAQARGEHGRVARWNEARRGWIAALHDAGWDGAWFRRAFFDNGAPLGSSANEECRIDLIAQAWSVLSGASDDAHTGPAMAAAMKHLHDEPAGLLRLLAPPFAHSANHPGYIQAYPPGVRENGGQYSHGAVWALMAQALQGDHEAAWQSFEGLSPAHRAIHPERGPAYELEPYVMAGDIYSAAPYAGRGGWSWYTGSAAWLHRAAVETLLGLRVKGRMLSLTPRVPAHWPGFEIALRLGQRRLTLQWGAPHAAATPTHHAAIGEWIDWQALPADAVLRMR</sequence>
<evidence type="ECO:0000256" key="4">
    <source>
        <dbReference type="SAM" id="Phobius"/>
    </source>
</evidence>
<feature type="transmembrane region" description="Helical" evidence="4">
    <location>
        <begin position="852"/>
        <end position="872"/>
    </location>
</feature>
<dbReference type="Proteomes" id="UP000271590">
    <property type="component" value="Unassembled WGS sequence"/>
</dbReference>
<evidence type="ECO:0000256" key="3">
    <source>
        <dbReference type="SAM" id="MobiDB-lite"/>
    </source>
</evidence>
<gene>
    <name evidence="8" type="ORF">EH244_04350</name>
</gene>
<proteinExistence type="predicted"/>
<feature type="domain" description="Glycosyl hydrolase 94 catalytic" evidence="7">
    <location>
        <begin position="2236"/>
        <end position="2660"/>
    </location>
</feature>
<evidence type="ECO:0000313" key="9">
    <source>
        <dbReference type="Proteomes" id="UP000271590"/>
    </source>
</evidence>
<dbReference type="Gene3D" id="2.70.98.40">
    <property type="entry name" value="Glycoside hydrolase, family 65, N-terminal domain"/>
    <property type="match status" value="2"/>
</dbReference>
<feature type="domain" description="Glycoamylase-like" evidence="6">
    <location>
        <begin position="1195"/>
        <end position="1391"/>
    </location>
</feature>
<evidence type="ECO:0000313" key="8">
    <source>
        <dbReference type="EMBL" id="RRH91460.1"/>
    </source>
</evidence>
<feature type="domain" description="Glycosyl hydrolase 94 supersandwich" evidence="5">
    <location>
        <begin position="1460"/>
        <end position="1728"/>
    </location>
</feature>
<dbReference type="InterPro" id="IPR037018">
    <property type="entry name" value="GH65_N"/>
</dbReference>
<dbReference type="SUPFAM" id="SSF74650">
    <property type="entry name" value="Galactose mutarotase-like"/>
    <property type="match status" value="2"/>
</dbReference>
<evidence type="ECO:0000256" key="2">
    <source>
        <dbReference type="ARBA" id="ARBA00022679"/>
    </source>
</evidence>
<dbReference type="InterPro" id="IPR011013">
    <property type="entry name" value="Gal_mutarotase_sf_dom"/>
</dbReference>
<organism evidence="8 9">
    <name type="scientific">Variovorax beijingensis</name>
    <dbReference type="NCBI Taxonomy" id="2496117"/>
    <lineage>
        <taxon>Bacteria</taxon>
        <taxon>Pseudomonadati</taxon>
        <taxon>Pseudomonadota</taxon>
        <taxon>Betaproteobacteria</taxon>
        <taxon>Burkholderiales</taxon>
        <taxon>Comamonadaceae</taxon>
        <taxon>Variovorax</taxon>
    </lineage>
</organism>
<dbReference type="InterPro" id="IPR012341">
    <property type="entry name" value="6hp_glycosidase-like_sf"/>
</dbReference>
<dbReference type="InterPro" id="IPR037824">
    <property type="entry name" value="GH94N_2_NdvB"/>
</dbReference>
<protein>
    <recommendedName>
        <fullName evidence="10">Cyclic beta-1,2-glucan synthetase</fullName>
    </recommendedName>
</protein>
<reference evidence="8 9" key="1">
    <citation type="submission" date="2018-11" db="EMBL/GenBank/DDBJ databases">
        <title>The genome of Variovorax sp T529.</title>
        <authorList>
            <person name="Gao J."/>
        </authorList>
    </citation>
    <scope>NUCLEOTIDE SEQUENCE [LARGE SCALE GENOMIC DNA]</scope>
    <source>
        <strain evidence="8 9">T529</strain>
    </source>
</reference>
<keyword evidence="2" id="KW-0808">Transferase</keyword>
<feature type="compositionally biased region" description="Low complexity" evidence="3">
    <location>
        <begin position="1923"/>
        <end position="1944"/>
    </location>
</feature>
<accession>A0A3P3EYH5</accession>
<dbReference type="InterPro" id="IPR037820">
    <property type="entry name" value="GH94N_NdvB"/>
</dbReference>
<feature type="domain" description="Glycosyl hydrolase 94 supersandwich" evidence="5">
    <location>
        <begin position="1955"/>
        <end position="2223"/>
    </location>
</feature>
<dbReference type="EMBL" id="RQXU01000002">
    <property type="protein sequence ID" value="RRH91460.1"/>
    <property type="molecule type" value="Genomic_DNA"/>
</dbReference>
<dbReference type="PANTHER" id="PTHR37469:SF2">
    <property type="entry name" value="CELLOBIONIC ACID PHOSPHORYLASE"/>
    <property type="match status" value="1"/>
</dbReference>
<keyword evidence="1" id="KW-0328">Glycosyltransferase</keyword>
<evidence type="ECO:0000256" key="1">
    <source>
        <dbReference type="ARBA" id="ARBA00022676"/>
    </source>
</evidence>
<comment type="caution">
    <text evidence="8">The sequence shown here is derived from an EMBL/GenBank/DDBJ whole genome shotgun (WGS) entry which is preliminary data.</text>
</comment>
<evidence type="ECO:0000259" key="6">
    <source>
        <dbReference type="Pfam" id="PF10091"/>
    </source>
</evidence>
<dbReference type="InterPro" id="IPR019282">
    <property type="entry name" value="Glycoamylase-like_cons_dom"/>
</dbReference>
<dbReference type="Pfam" id="PF10091">
    <property type="entry name" value="Glycoamylase"/>
    <property type="match status" value="1"/>
</dbReference>
<dbReference type="GO" id="GO:0016757">
    <property type="term" value="F:glycosyltransferase activity"/>
    <property type="evidence" value="ECO:0007669"/>
    <property type="project" value="UniProtKB-KW"/>
</dbReference>
<keyword evidence="4" id="KW-0472">Membrane</keyword>
<dbReference type="InterPro" id="IPR052047">
    <property type="entry name" value="GH94_Enzymes"/>
</dbReference>
<feature type="transmembrane region" description="Helical" evidence="4">
    <location>
        <begin position="829"/>
        <end position="846"/>
    </location>
</feature>
<evidence type="ECO:0008006" key="10">
    <source>
        <dbReference type="Google" id="ProtNLM"/>
    </source>
</evidence>
<name>A0A3P3EYH5_9BURK</name>
<dbReference type="GO" id="GO:0005975">
    <property type="term" value="P:carbohydrate metabolic process"/>
    <property type="evidence" value="ECO:0007669"/>
    <property type="project" value="InterPro"/>
</dbReference>
<dbReference type="SUPFAM" id="SSF53448">
    <property type="entry name" value="Nucleotide-diphospho-sugar transferases"/>
    <property type="match status" value="1"/>
</dbReference>
<dbReference type="CDD" id="cd11753">
    <property type="entry name" value="GH94N_ChvB_NdvB_2_like"/>
    <property type="match status" value="1"/>
</dbReference>
<dbReference type="InterPro" id="IPR010383">
    <property type="entry name" value="Glyco_hydrolase_94_b-supersand"/>
</dbReference>
<evidence type="ECO:0000259" key="7">
    <source>
        <dbReference type="Pfam" id="PF17167"/>
    </source>
</evidence>
<dbReference type="InterPro" id="IPR008928">
    <property type="entry name" value="6-hairpin_glycosidase_sf"/>
</dbReference>
<keyword evidence="4" id="KW-1133">Transmembrane helix</keyword>
<dbReference type="SUPFAM" id="SSF48208">
    <property type="entry name" value="Six-hairpin glycosidases"/>
    <property type="match status" value="1"/>
</dbReference>